<evidence type="ECO:0000313" key="9">
    <source>
        <dbReference type="EMBL" id="RYR77834.1"/>
    </source>
</evidence>
<sequence>MYPVKHTCWFDIYKNIDKIPLVNCPVLIIHTSRSLYGALIGSVLAFNVADYLGRRRELVSTALLYLVGALVIALAPNLSILVIGRFVYGIGIGLNHPAIVVPRLLAGLTLPSPLPIETGNGKERGILYFG</sequence>
<evidence type="ECO:0000256" key="1">
    <source>
        <dbReference type="ARBA" id="ARBA00004141"/>
    </source>
</evidence>
<evidence type="ECO:0000256" key="6">
    <source>
        <dbReference type="ARBA" id="ARBA00023136"/>
    </source>
</evidence>
<feature type="transmembrane region" description="Helical" evidence="7">
    <location>
        <begin position="64"/>
        <end position="88"/>
    </location>
</feature>
<keyword evidence="6 7" id="KW-0472">Membrane</keyword>
<evidence type="ECO:0000256" key="4">
    <source>
        <dbReference type="ARBA" id="ARBA00022692"/>
    </source>
</evidence>
<dbReference type="InterPro" id="IPR005828">
    <property type="entry name" value="MFS_sugar_transport-like"/>
</dbReference>
<feature type="transmembrane region" description="Helical" evidence="7">
    <location>
        <begin position="35"/>
        <end position="52"/>
    </location>
</feature>
<dbReference type="PANTHER" id="PTHR48023">
    <property type="entry name" value="D-XYLOSE-PROTON SYMPORTER-LIKE 2"/>
    <property type="match status" value="1"/>
</dbReference>
<dbReference type="GO" id="GO:1904659">
    <property type="term" value="P:D-glucose transmembrane transport"/>
    <property type="evidence" value="ECO:0007669"/>
    <property type="project" value="TreeGrafter"/>
</dbReference>
<evidence type="ECO:0000256" key="2">
    <source>
        <dbReference type="ARBA" id="ARBA00010992"/>
    </source>
</evidence>
<dbReference type="PROSITE" id="PS50850">
    <property type="entry name" value="MFS"/>
    <property type="match status" value="1"/>
</dbReference>
<evidence type="ECO:0000256" key="5">
    <source>
        <dbReference type="ARBA" id="ARBA00022989"/>
    </source>
</evidence>
<dbReference type="PROSITE" id="PS00216">
    <property type="entry name" value="SUGAR_TRANSPORT_1"/>
    <property type="match status" value="1"/>
</dbReference>
<dbReference type="GO" id="GO:0022857">
    <property type="term" value="F:transmembrane transporter activity"/>
    <property type="evidence" value="ECO:0007669"/>
    <property type="project" value="InterPro"/>
</dbReference>
<evidence type="ECO:0000259" key="8">
    <source>
        <dbReference type="PROSITE" id="PS50850"/>
    </source>
</evidence>
<dbReference type="GO" id="GO:0016020">
    <property type="term" value="C:membrane"/>
    <property type="evidence" value="ECO:0007669"/>
    <property type="project" value="UniProtKB-SubCell"/>
</dbReference>
<dbReference type="PANTHER" id="PTHR48023:SF4">
    <property type="entry name" value="D-XYLOSE-PROTON SYMPORTER-LIKE 2"/>
    <property type="match status" value="1"/>
</dbReference>
<dbReference type="InterPro" id="IPR050820">
    <property type="entry name" value="MFS_Sugar_Transporter"/>
</dbReference>
<reference evidence="9 10" key="1">
    <citation type="submission" date="2019-01" db="EMBL/GenBank/DDBJ databases">
        <title>Sequencing of cultivated peanut Arachis hypogaea provides insights into genome evolution and oil improvement.</title>
        <authorList>
            <person name="Chen X."/>
        </authorList>
    </citation>
    <scope>NUCLEOTIDE SEQUENCE [LARGE SCALE GENOMIC DNA]</scope>
    <source>
        <strain evidence="10">cv. Fuhuasheng</strain>
        <tissue evidence="9">Leaves</tissue>
    </source>
</reference>
<keyword evidence="10" id="KW-1185">Reference proteome</keyword>
<dbReference type="SUPFAM" id="SSF103473">
    <property type="entry name" value="MFS general substrate transporter"/>
    <property type="match status" value="1"/>
</dbReference>
<dbReference type="Gene3D" id="1.20.1250.20">
    <property type="entry name" value="MFS general substrate transporter like domains"/>
    <property type="match status" value="1"/>
</dbReference>
<accession>A0A445EQS5</accession>
<evidence type="ECO:0000256" key="7">
    <source>
        <dbReference type="SAM" id="Phobius"/>
    </source>
</evidence>
<dbReference type="InterPro" id="IPR036259">
    <property type="entry name" value="MFS_trans_sf"/>
</dbReference>
<gene>
    <name evidence="9" type="ORF">Ahy_A01g002488</name>
</gene>
<dbReference type="Proteomes" id="UP000289738">
    <property type="component" value="Chromosome A01"/>
</dbReference>
<evidence type="ECO:0000256" key="3">
    <source>
        <dbReference type="ARBA" id="ARBA00022448"/>
    </source>
</evidence>
<keyword evidence="4 7" id="KW-0812">Transmembrane</keyword>
<keyword evidence="3" id="KW-0813">Transport</keyword>
<dbReference type="EMBL" id="SDMP01000001">
    <property type="protein sequence ID" value="RYR77834.1"/>
    <property type="molecule type" value="Genomic_DNA"/>
</dbReference>
<protein>
    <recommendedName>
        <fullName evidence="8">Major facilitator superfamily (MFS) profile domain-containing protein</fullName>
    </recommendedName>
</protein>
<dbReference type="InterPro" id="IPR005829">
    <property type="entry name" value="Sugar_transporter_CS"/>
</dbReference>
<proteinExistence type="inferred from homology"/>
<dbReference type="AlphaFoldDB" id="A0A445EQS5"/>
<dbReference type="STRING" id="3818.A0A445EQS5"/>
<keyword evidence="5 7" id="KW-1133">Transmembrane helix</keyword>
<comment type="subcellular location">
    <subcellularLocation>
        <location evidence="1">Membrane</location>
        <topology evidence="1">Multi-pass membrane protein</topology>
    </subcellularLocation>
</comment>
<name>A0A445EQS5_ARAHY</name>
<evidence type="ECO:0000313" key="10">
    <source>
        <dbReference type="Proteomes" id="UP000289738"/>
    </source>
</evidence>
<organism evidence="9 10">
    <name type="scientific">Arachis hypogaea</name>
    <name type="common">Peanut</name>
    <dbReference type="NCBI Taxonomy" id="3818"/>
    <lineage>
        <taxon>Eukaryota</taxon>
        <taxon>Viridiplantae</taxon>
        <taxon>Streptophyta</taxon>
        <taxon>Embryophyta</taxon>
        <taxon>Tracheophyta</taxon>
        <taxon>Spermatophyta</taxon>
        <taxon>Magnoliopsida</taxon>
        <taxon>eudicotyledons</taxon>
        <taxon>Gunneridae</taxon>
        <taxon>Pentapetalae</taxon>
        <taxon>rosids</taxon>
        <taxon>fabids</taxon>
        <taxon>Fabales</taxon>
        <taxon>Fabaceae</taxon>
        <taxon>Papilionoideae</taxon>
        <taxon>50 kb inversion clade</taxon>
        <taxon>dalbergioids sensu lato</taxon>
        <taxon>Dalbergieae</taxon>
        <taxon>Pterocarpus clade</taxon>
        <taxon>Arachis</taxon>
    </lineage>
</organism>
<comment type="similarity">
    <text evidence="2">Belongs to the major facilitator superfamily. Sugar transporter (TC 2.A.1.1) family.</text>
</comment>
<comment type="caution">
    <text evidence="9">The sequence shown here is derived from an EMBL/GenBank/DDBJ whole genome shotgun (WGS) entry which is preliminary data.</text>
</comment>
<dbReference type="Pfam" id="PF00083">
    <property type="entry name" value="Sugar_tr"/>
    <property type="match status" value="1"/>
</dbReference>
<dbReference type="InterPro" id="IPR020846">
    <property type="entry name" value="MFS_dom"/>
</dbReference>
<feature type="domain" description="Major facilitator superfamily (MFS) profile" evidence="8">
    <location>
        <begin position="1"/>
        <end position="130"/>
    </location>
</feature>